<organism evidence="3 4">
    <name type="scientific">Microcoleus anatoxicus PTRS2</name>
    <dbReference type="NCBI Taxonomy" id="2705321"/>
    <lineage>
        <taxon>Bacteria</taxon>
        <taxon>Bacillati</taxon>
        <taxon>Cyanobacteriota</taxon>
        <taxon>Cyanophyceae</taxon>
        <taxon>Oscillatoriophycideae</taxon>
        <taxon>Oscillatoriales</taxon>
        <taxon>Microcoleaceae</taxon>
        <taxon>Microcoleus</taxon>
        <taxon>Microcoleus anatoxicus</taxon>
    </lineage>
</organism>
<evidence type="ECO:0000256" key="1">
    <source>
        <dbReference type="SAM" id="MobiDB-lite"/>
    </source>
</evidence>
<comment type="caution">
    <text evidence="3">The sequence shown here is derived from an EMBL/GenBank/DDBJ whole genome shotgun (WGS) entry which is preliminary data.</text>
</comment>
<feature type="transmembrane region" description="Helical" evidence="2">
    <location>
        <begin position="6"/>
        <end position="26"/>
    </location>
</feature>
<name>A0ABU8YSM0_9CYAN</name>
<accession>A0ABU8YSM0</accession>
<dbReference type="EMBL" id="JBBLXS010000346">
    <property type="protein sequence ID" value="MEK0187364.1"/>
    <property type="molecule type" value="Genomic_DNA"/>
</dbReference>
<evidence type="ECO:0000313" key="3">
    <source>
        <dbReference type="EMBL" id="MEK0187364.1"/>
    </source>
</evidence>
<sequence>MVNLGLNWSSLLGIILAVAGAGLYFLRSWRPKLARDHDIFFAAVGLLCGGILLFQGWRLDPILAFGQFMLTGSAIFFAAESIKLRGATTAQAKSRAQYIDEDRPVSNAYGYEGYDADIDQLEPEEDYPQRPRIRGSQDYRSSREGYDDEPRRRPSSRNSSIDISKPDGPERSSRKRPSRPENQPPERSDRSDRSDRWDISDNPDEKPTRSRNSRPPTSDNRSDGTPRTKKTRPAEGGKSRPSSRDLQAPPSDYVEYRPVEHPEDQPDNSPNFDN</sequence>
<dbReference type="InterPro" id="IPR010004">
    <property type="entry name" value="Uncharacterised_Ycf66"/>
</dbReference>
<keyword evidence="2" id="KW-1133">Transmembrane helix</keyword>
<feature type="compositionally biased region" description="Basic and acidic residues" evidence="1">
    <location>
        <begin position="254"/>
        <end position="264"/>
    </location>
</feature>
<dbReference type="RefSeq" id="WP_340525498.1">
    <property type="nucleotide sequence ID" value="NZ_JBBLXS010000346.1"/>
</dbReference>
<keyword evidence="2" id="KW-0472">Membrane</keyword>
<feature type="transmembrane region" description="Helical" evidence="2">
    <location>
        <begin position="62"/>
        <end position="79"/>
    </location>
</feature>
<evidence type="ECO:0000256" key="2">
    <source>
        <dbReference type="SAM" id="Phobius"/>
    </source>
</evidence>
<keyword evidence="4" id="KW-1185">Reference proteome</keyword>
<protein>
    <submittedName>
        <fullName evidence="3">Ycf66 family protein</fullName>
    </submittedName>
</protein>
<reference evidence="3 4" key="1">
    <citation type="journal article" date="2020" name="Harmful Algae">
        <title>Molecular and morphological characterization of a novel dihydroanatoxin-a producing Microcoleus species (cyanobacteria) from the Russian River, California, USA.</title>
        <authorList>
            <person name="Conklin K.Y."/>
            <person name="Stancheva R."/>
            <person name="Otten T.G."/>
            <person name="Fadness R."/>
            <person name="Boyer G.L."/>
            <person name="Read B."/>
            <person name="Zhang X."/>
            <person name="Sheath R.G."/>
        </authorList>
    </citation>
    <scope>NUCLEOTIDE SEQUENCE [LARGE SCALE GENOMIC DNA]</scope>
    <source>
        <strain evidence="3 4">PTRS2</strain>
    </source>
</reference>
<dbReference type="Pfam" id="PF07444">
    <property type="entry name" value="Ycf66_N"/>
    <property type="match status" value="1"/>
</dbReference>
<feature type="compositionally biased region" description="Basic and acidic residues" evidence="1">
    <location>
        <begin position="135"/>
        <end position="152"/>
    </location>
</feature>
<dbReference type="Proteomes" id="UP001384579">
    <property type="component" value="Unassembled WGS sequence"/>
</dbReference>
<gene>
    <name evidence="3" type="ORF">WMG39_21280</name>
</gene>
<feature type="compositionally biased region" description="Basic and acidic residues" evidence="1">
    <location>
        <begin position="184"/>
        <end position="208"/>
    </location>
</feature>
<feature type="transmembrane region" description="Helical" evidence="2">
    <location>
        <begin position="38"/>
        <end position="56"/>
    </location>
</feature>
<keyword evidence="2" id="KW-0812">Transmembrane</keyword>
<evidence type="ECO:0000313" key="4">
    <source>
        <dbReference type="Proteomes" id="UP001384579"/>
    </source>
</evidence>
<feature type="region of interest" description="Disordered" evidence="1">
    <location>
        <begin position="115"/>
        <end position="274"/>
    </location>
</feature>
<feature type="compositionally biased region" description="Basic and acidic residues" evidence="1">
    <location>
        <begin position="220"/>
        <end position="238"/>
    </location>
</feature>
<proteinExistence type="predicted"/>
<feature type="compositionally biased region" description="Acidic residues" evidence="1">
    <location>
        <begin position="115"/>
        <end position="126"/>
    </location>
</feature>